<gene>
    <name evidence="2" type="ORF">WR25_24955</name>
</gene>
<dbReference type="EMBL" id="LIAE01010745">
    <property type="protein sequence ID" value="PAV55868.1"/>
    <property type="molecule type" value="Genomic_DNA"/>
</dbReference>
<sequence>MAQMPMQMQQAPMAPFYGSSYQSSGGMSASGGCGGQASAGCGGGCSQGGGCSSGCSGGSSAQQTQVAPSSGYAVAAKTGSQNDCCSGCSSPCKYRSRRKAYSSKTMDPACNSEEFREIIVQYVNDDVSDSKRLIQSAAEEMMGYEVNVICARGEFGYVVHTEHYSQNECYHPFLESTGKPCKSDADCASSKGFCIMSIFKNAHVCCQPKPGTVQPQCPSGYKSTSMPILCNPAANPNSLSESCPTGETCLNSVTQFTKGTSAKIQNALCCKKV</sequence>
<feature type="domain" description="Ground-like" evidence="1">
    <location>
        <begin position="107"/>
        <end position="164"/>
    </location>
</feature>
<dbReference type="Proteomes" id="UP000218231">
    <property type="component" value="Unassembled WGS sequence"/>
</dbReference>
<name>A0A2A2J220_9BILA</name>
<dbReference type="OrthoDB" id="5858182at2759"/>
<evidence type="ECO:0000259" key="1">
    <source>
        <dbReference type="Pfam" id="PF04155"/>
    </source>
</evidence>
<dbReference type="STRING" id="2018661.A0A2A2J220"/>
<keyword evidence="3" id="KW-1185">Reference proteome</keyword>
<evidence type="ECO:0000313" key="2">
    <source>
        <dbReference type="EMBL" id="PAV55868.1"/>
    </source>
</evidence>
<dbReference type="AlphaFoldDB" id="A0A2A2J220"/>
<comment type="caution">
    <text evidence="2">The sequence shown here is derived from an EMBL/GenBank/DDBJ whole genome shotgun (WGS) entry which is preliminary data.</text>
</comment>
<protein>
    <recommendedName>
        <fullName evidence="1">Ground-like domain-containing protein</fullName>
    </recommendedName>
</protein>
<proteinExistence type="predicted"/>
<evidence type="ECO:0000313" key="3">
    <source>
        <dbReference type="Proteomes" id="UP000218231"/>
    </source>
</evidence>
<accession>A0A2A2J220</accession>
<organism evidence="2 3">
    <name type="scientific">Diploscapter pachys</name>
    <dbReference type="NCBI Taxonomy" id="2018661"/>
    <lineage>
        <taxon>Eukaryota</taxon>
        <taxon>Metazoa</taxon>
        <taxon>Ecdysozoa</taxon>
        <taxon>Nematoda</taxon>
        <taxon>Chromadorea</taxon>
        <taxon>Rhabditida</taxon>
        <taxon>Rhabditina</taxon>
        <taxon>Rhabditomorpha</taxon>
        <taxon>Rhabditoidea</taxon>
        <taxon>Rhabditidae</taxon>
        <taxon>Diploscapter</taxon>
    </lineage>
</organism>
<reference evidence="2 3" key="1">
    <citation type="journal article" date="2017" name="Curr. Biol.">
        <title>Genome architecture and evolution of a unichromosomal asexual nematode.</title>
        <authorList>
            <person name="Fradin H."/>
            <person name="Zegar C."/>
            <person name="Gutwein M."/>
            <person name="Lucas J."/>
            <person name="Kovtun M."/>
            <person name="Corcoran D."/>
            <person name="Baugh L.R."/>
            <person name="Kiontke K."/>
            <person name="Gunsalus K."/>
            <person name="Fitch D.H."/>
            <person name="Piano F."/>
        </authorList>
    </citation>
    <scope>NUCLEOTIDE SEQUENCE [LARGE SCALE GENOMIC DNA]</scope>
    <source>
        <strain evidence="2">PF1309</strain>
    </source>
</reference>
<dbReference type="InterPro" id="IPR007284">
    <property type="entry name" value="Ground-like_dom"/>
</dbReference>
<dbReference type="Pfam" id="PF04155">
    <property type="entry name" value="Ground-like"/>
    <property type="match status" value="1"/>
</dbReference>